<gene>
    <name evidence="2" type="ORF">N0B31_17375</name>
</gene>
<feature type="domain" description="Right handed beta helix" evidence="1">
    <location>
        <begin position="294"/>
        <end position="420"/>
    </location>
</feature>
<keyword evidence="3" id="KW-1185">Reference proteome</keyword>
<evidence type="ECO:0000313" key="3">
    <source>
        <dbReference type="Proteomes" id="UP001057580"/>
    </source>
</evidence>
<organism evidence="2 3">
    <name type="scientific">Salinirubellus salinus</name>
    <dbReference type="NCBI Taxonomy" id="1364945"/>
    <lineage>
        <taxon>Archaea</taxon>
        <taxon>Methanobacteriati</taxon>
        <taxon>Methanobacteriota</taxon>
        <taxon>Stenosarchaea group</taxon>
        <taxon>Halobacteria</taxon>
        <taxon>Halobacteriales</taxon>
        <taxon>Natronomonadaceae</taxon>
        <taxon>Salinirubellus</taxon>
    </lineage>
</organism>
<sequence length="572" mass="59347">MTDPPDPTGPDGVPRRRLLQGATGLAAALAGCAASGDYGASERVTVASTTDLHAAFEALSPGDVLYVSPENAPYRTRGWLDVDVSDVAILGPGLPGLLVPVDQADFGGVRIGHRDACENVLVAGLGFDGNRGRTSGAPRRHGLAVHDATNVTLAGNHVRRTGPLRHGDGGSGISVARAATGVRVVGNVVEDWGDRGIQLAGTRLLVTGNRLRVGLDRAISCDLWYPRGTNHTARHVLVSGNLLGEVREGSLTGVAHNASVDEHHGNVAIVGNVGYGTHKSFCHVRGPEPVRNVTVQSNTSTQATDGLETDRTTRYAGVAIDPAGGRNLAVRNNEFHGYSGHGVNVDGAVRDVTVRGNTLSRPALAGVRVRHARHVQVADNRIVDPGAHGVRLEDAAEVVVADNHVRGAAGVGIDVAGDGDVGHDVLDNVVAGTGHAGGAPVIRVRARGVRVRGNAVRRRAGPAVREGPAAGGNLYEANHAEGEAPWVVTAPDSRTRANTPPVDVHRGLTADADGRVTVRFDRPYARPPRLTFGRRPGPVGETTYLTDADGNAVGAEVAVDGDGPVDVFVDDA</sequence>
<dbReference type="SUPFAM" id="SSF51126">
    <property type="entry name" value="Pectin lyase-like"/>
    <property type="match status" value="2"/>
</dbReference>
<dbReference type="EMBL" id="CP104003">
    <property type="protein sequence ID" value="UWM53886.1"/>
    <property type="molecule type" value="Genomic_DNA"/>
</dbReference>
<accession>A0A9E7R1A7</accession>
<evidence type="ECO:0000313" key="2">
    <source>
        <dbReference type="EMBL" id="UWM53886.1"/>
    </source>
</evidence>
<dbReference type="InterPro" id="IPR039448">
    <property type="entry name" value="Beta_helix"/>
</dbReference>
<dbReference type="InterPro" id="IPR006626">
    <property type="entry name" value="PbH1"/>
</dbReference>
<dbReference type="Proteomes" id="UP001057580">
    <property type="component" value="Chromosome"/>
</dbReference>
<evidence type="ECO:0000259" key="1">
    <source>
        <dbReference type="Pfam" id="PF13229"/>
    </source>
</evidence>
<dbReference type="GeneID" id="74944231"/>
<dbReference type="Gene3D" id="2.160.20.10">
    <property type="entry name" value="Single-stranded right-handed beta-helix, Pectin lyase-like"/>
    <property type="match status" value="2"/>
</dbReference>
<dbReference type="AlphaFoldDB" id="A0A9E7R1A7"/>
<dbReference type="SMART" id="SM00710">
    <property type="entry name" value="PbH1"/>
    <property type="match status" value="9"/>
</dbReference>
<dbReference type="PROSITE" id="PS51318">
    <property type="entry name" value="TAT"/>
    <property type="match status" value="1"/>
</dbReference>
<dbReference type="InterPro" id="IPR006311">
    <property type="entry name" value="TAT_signal"/>
</dbReference>
<dbReference type="InterPro" id="IPR011050">
    <property type="entry name" value="Pectin_lyase_fold/virulence"/>
</dbReference>
<protein>
    <submittedName>
        <fullName evidence="2">Right-handed parallel beta-helix repeat-containing protein</fullName>
    </submittedName>
</protein>
<dbReference type="KEGG" id="ssai:N0B31_17375"/>
<dbReference type="RefSeq" id="WP_260592880.1">
    <property type="nucleotide sequence ID" value="NZ_CP104003.1"/>
</dbReference>
<dbReference type="Pfam" id="PF13229">
    <property type="entry name" value="Beta_helix"/>
    <property type="match status" value="1"/>
</dbReference>
<name>A0A9E7R1A7_9EURY</name>
<proteinExistence type="predicted"/>
<reference evidence="2" key="1">
    <citation type="submission" date="2022-09" db="EMBL/GenBank/DDBJ databases">
        <title>Diverse halophilic archaea isolated from saline environments.</title>
        <authorList>
            <person name="Cui H.-L."/>
        </authorList>
    </citation>
    <scope>NUCLEOTIDE SEQUENCE</scope>
    <source>
        <strain evidence="2">ZS-35-S2</strain>
    </source>
</reference>
<dbReference type="InterPro" id="IPR012334">
    <property type="entry name" value="Pectin_lyas_fold"/>
</dbReference>